<evidence type="ECO:0000313" key="2">
    <source>
        <dbReference type="Proteomes" id="UP000218231"/>
    </source>
</evidence>
<organism evidence="1 2">
    <name type="scientific">Diploscapter pachys</name>
    <dbReference type="NCBI Taxonomy" id="2018661"/>
    <lineage>
        <taxon>Eukaryota</taxon>
        <taxon>Metazoa</taxon>
        <taxon>Ecdysozoa</taxon>
        <taxon>Nematoda</taxon>
        <taxon>Chromadorea</taxon>
        <taxon>Rhabditida</taxon>
        <taxon>Rhabditina</taxon>
        <taxon>Rhabditomorpha</taxon>
        <taxon>Rhabditoidea</taxon>
        <taxon>Rhabditidae</taxon>
        <taxon>Diploscapter</taxon>
    </lineage>
</organism>
<protein>
    <submittedName>
        <fullName evidence="1">Uncharacterized protein</fullName>
    </submittedName>
</protein>
<dbReference type="Proteomes" id="UP000218231">
    <property type="component" value="Unassembled WGS sequence"/>
</dbReference>
<dbReference type="EMBL" id="LIAE01010213">
    <property type="protein sequence ID" value="PAV65307.1"/>
    <property type="molecule type" value="Genomic_DNA"/>
</dbReference>
<comment type="caution">
    <text evidence="1">The sequence shown here is derived from an EMBL/GenBank/DDBJ whole genome shotgun (WGS) entry which is preliminary data.</text>
</comment>
<keyword evidence="2" id="KW-1185">Reference proteome</keyword>
<name>A0A2A2JUH2_9BILA</name>
<sequence>MRGRSISRYKSRVKQGVNRSTIRLPFDMLGQIALIAACVSAAVAVISLPHNYYEPHGYHKDFSDKYAATYSHGSNGEHGSYESGSHGSYEKENEYGFKYGSSYGHGEDPHSYGYRYNSHYQPHYESHSHRFGIPHDHHAKRRYEKKIFAKIEIKHAWRFDVDMIHNQTFVSLGDITFLLFRYEGDFAAIVRSIELAVKKLCCQRHEKHLEQLAPEKIECKSASVKQLFHSPDEGRAICYGVANILSINSKDGSYMNDTLPKIRKKSLQFLKKKKKKHQASKLLIQGEPVGRKKLRLNEPSPLLLRQKKCVINILNKLFNEKVYNKIYFQFSLITGIDFEELLENIPSENWKDYTATSVTMKNKFDQPILITYSNSEFLWPPLIIMSMKKE</sequence>
<gene>
    <name evidence="1" type="ORF">WR25_13038</name>
</gene>
<proteinExistence type="predicted"/>
<evidence type="ECO:0000313" key="1">
    <source>
        <dbReference type="EMBL" id="PAV65307.1"/>
    </source>
</evidence>
<accession>A0A2A2JUH2</accession>
<dbReference type="AlphaFoldDB" id="A0A2A2JUH2"/>
<reference evidence="1 2" key="1">
    <citation type="journal article" date="2017" name="Curr. Biol.">
        <title>Genome architecture and evolution of a unichromosomal asexual nematode.</title>
        <authorList>
            <person name="Fradin H."/>
            <person name="Zegar C."/>
            <person name="Gutwein M."/>
            <person name="Lucas J."/>
            <person name="Kovtun M."/>
            <person name="Corcoran D."/>
            <person name="Baugh L.R."/>
            <person name="Kiontke K."/>
            <person name="Gunsalus K."/>
            <person name="Fitch D.H."/>
            <person name="Piano F."/>
        </authorList>
    </citation>
    <scope>NUCLEOTIDE SEQUENCE [LARGE SCALE GENOMIC DNA]</scope>
    <source>
        <strain evidence="1">PF1309</strain>
    </source>
</reference>